<dbReference type="AlphaFoldDB" id="A0AAD5E0J5"/>
<organism evidence="2 3">
    <name type="scientific">Umbelopsis ramanniana AG</name>
    <dbReference type="NCBI Taxonomy" id="1314678"/>
    <lineage>
        <taxon>Eukaryota</taxon>
        <taxon>Fungi</taxon>
        <taxon>Fungi incertae sedis</taxon>
        <taxon>Mucoromycota</taxon>
        <taxon>Mucoromycotina</taxon>
        <taxon>Umbelopsidomycetes</taxon>
        <taxon>Umbelopsidales</taxon>
        <taxon>Umbelopsidaceae</taxon>
        <taxon>Umbelopsis</taxon>
    </lineage>
</organism>
<gene>
    <name evidence="2" type="ORF">K450DRAFT_181587</name>
</gene>
<dbReference type="PANTHER" id="PTHR33112">
    <property type="entry name" value="DOMAIN PROTEIN, PUTATIVE-RELATED"/>
    <property type="match status" value="1"/>
</dbReference>
<dbReference type="Proteomes" id="UP001206595">
    <property type="component" value="Unassembled WGS sequence"/>
</dbReference>
<evidence type="ECO:0000313" key="3">
    <source>
        <dbReference type="Proteomes" id="UP001206595"/>
    </source>
</evidence>
<feature type="domain" description="Heterokaryon incompatibility" evidence="1">
    <location>
        <begin position="48"/>
        <end position="125"/>
    </location>
</feature>
<evidence type="ECO:0000259" key="1">
    <source>
        <dbReference type="Pfam" id="PF06985"/>
    </source>
</evidence>
<accession>A0AAD5E0J5</accession>
<reference evidence="2" key="2">
    <citation type="journal article" date="2022" name="Proc. Natl. Acad. Sci. U.S.A.">
        <title>Diploid-dominant life cycles characterize the early evolution of Fungi.</title>
        <authorList>
            <person name="Amses K.R."/>
            <person name="Simmons D.R."/>
            <person name="Longcore J.E."/>
            <person name="Mondo S.J."/>
            <person name="Seto K."/>
            <person name="Jeronimo G.H."/>
            <person name="Bonds A.E."/>
            <person name="Quandt C.A."/>
            <person name="Davis W.J."/>
            <person name="Chang Y."/>
            <person name="Federici B.A."/>
            <person name="Kuo A."/>
            <person name="LaButti K."/>
            <person name="Pangilinan J."/>
            <person name="Andreopoulos W."/>
            <person name="Tritt A."/>
            <person name="Riley R."/>
            <person name="Hundley H."/>
            <person name="Johnson J."/>
            <person name="Lipzen A."/>
            <person name="Barry K."/>
            <person name="Lang B.F."/>
            <person name="Cuomo C.A."/>
            <person name="Buchler N.E."/>
            <person name="Grigoriev I.V."/>
            <person name="Spatafora J.W."/>
            <person name="Stajich J.E."/>
            <person name="James T.Y."/>
        </authorList>
    </citation>
    <scope>NUCLEOTIDE SEQUENCE</scope>
    <source>
        <strain evidence="2">AG</strain>
    </source>
</reference>
<comment type="caution">
    <text evidence="2">The sequence shown here is derived from an EMBL/GenBank/DDBJ whole genome shotgun (WGS) entry which is preliminary data.</text>
</comment>
<dbReference type="EMBL" id="MU621041">
    <property type="protein sequence ID" value="KAI8574912.1"/>
    <property type="molecule type" value="Genomic_DNA"/>
</dbReference>
<dbReference type="InterPro" id="IPR010730">
    <property type="entry name" value="HET"/>
</dbReference>
<dbReference type="GeneID" id="75909732"/>
<protein>
    <recommendedName>
        <fullName evidence="1">Heterokaryon incompatibility domain-containing protein</fullName>
    </recommendedName>
</protein>
<sequence>MFCYYCSQDVLLNGDIRPIRLIDVCKKEIVNTKQICENCYNVGNICIITHVWGNTKKYDSLHTQIKNLTWDVALSNKNKLDDILSGCRQLNVKWCWLDTVCIKQDDDDEKAIEIPKMSFLYKTSTF</sequence>
<feature type="non-terminal residue" evidence="2">
    <location>
        <position position="126"/>
    </location>
</feature>
<name>A0AAD5E0J5_UMBRA</name>
<reference evidence="2" key="1">
    <citation type="submission" date="2021-06" db="EMBL/GenBank/DDBJ databases">
        <authorList>
            <consortium name="DOE Joint Genome Institute"/>
            <person name="Mondo S.J."/>
            <person name="Amses K.R."/>
            <person name="Simmons D.R."/>
            <person name="Longcore J.E."/>
            <person name="Seto K."/>
            <person name="Alves G.H."/>
            <person name="Bonds A.E."/>
            <person name="Quandt C.A."/>
            <person name="Davis W.J."/>
            <person name="Chang Y."/>
            <person name="Letcher P.M."/>
            <person name="Powell M.J."/>
            <person name="Kuo A."/>
            <person name="Labutti K."/>
            <person name="Pangilinan J."/>
            <person name="Andreopoulos W."/>
            <person name="Tritt A."/>
            <person name="Riley R."/>
            <person name="Hundley H."/>
            <person name="Johnson J."/>
            <person name="Lipzen A."/>
            <person name="Barry K."/>
            <person name="Berbee M.L."/>
            <person name="Buchler N.E."/>
            <person name="Grigoriev I.V."/>
            <person name="Spatafora J.W."/>
            <person name="Stajich J.E."/>
            <person name="James T.Y."/>
        </authorList>
    </citation>
    <scope>NUCLEOTIDE SEQUENCE</scope>
    <source>
        <strain evidence="2">AG</strain>
    </source>
</reference>
<dbReference type="Pfam" id="PF06985">
    <property type="entry name" value="HET"/>
    <property type="match status" value="1"/>
</dbReference>
<dbReference type="PANTHER" id="PTHR33112:SF12">
    <property type="entry name" value="HETEROKARYON INCOMPATIBILITY DOMAIN-CONTAINING PROTEIN"/>
    <property type="match status" value="1"/>
</dbReference>
<keyword evidence="3" id="KW-1185">Reference proteome</keyword>
<dbReference type="RefSeq" id="XP_051439919.1">
    <property type="nucleotide sequence ID" value="XM_051584382.1"/>
</dbReference>
<evidence type="ECO:0000313" key="2">
    <source>
        <dbReference type="EMBL" id="KAI8574912.1"/>
    </source>
</evidence>
<proteinExistence type="predicted"/>